<evidence type="ECO:0000313" key="5">
    <source>
        <dbReference type="Proteomes" id="UP000494161"/>
    </source>
</evidence>
<sequence>MEAGVAAGATTGAEACGCGTTAGDGCGTLADAGAGTSAEGTGRVTSGVATGANSRAGTAGSTGWAGTSASACGAIPASTCSGGGAGWAGAAGGGDFFLKKRLNMGNKYIRIVGGQYRRTPIVVPDVETLRPTPDRVRETLFNWLNHLWGGEFADKQVLDLFAGSGALGFEAASRGVAHVQMVERDKTAASALRTLRDKLKADMIRIHVGDAMQVVERMDASRFDLILLDPPFGQGWLPRLWPILPGILAEGGLVYVEAESPIEPPDGFEILRQDKAGAVHYHLLEFAALRK</sequence>
<evidence type="ECO:0000313" key="4">
    <source>
        <dbReference type="EMBL" id="CAB3952645.1"/>
    </source>
</evidence>
<feature type="compositionally biased region" description="Polar residues" evidence="3">
    <location>
        <begin position="43"/>
        <end position="55"/>
    </location>
</feature>
<feature type="region of interest" description="Disordered" evidence="3">
    <location>
        <begin position="35"/>
        <end position="57"/>
    </location>
</feature>
<dbReference type="EMBL" id="CADILJ010000039">
    <property type="protein sequence ID" value="CAB3952645.1"/>
    <property type="molecule type" value="Genomic_DNA"/>
</dbReference>
<keyword evidence="5" id="KW-1185">Reference proteome</keyword>
<evidence type="ECO:0000256" key="2">
    <source>
        <dbReference type="ARBA" id="ARBA00022679"/>
    </source>
</evidence>
<gene>
    <name evidence="4" type="ORF">LMG7053_03846</name>
</gene>
<dbReference type="PROSITE" id="PS00092">
    <property type="entry name" value="N6_MTASE"/>
    <property type="match status" value="1"/>
</dbReference>
<keyword evidence="2" id="KW-0808">Transferase</keyword>
<dbReference type="PANTHER" id="PTHR43542:SF1">
    <property type="entry name" value="METHYLTRANSFERASE"/>
    <property type="match status" value="1"/>
</dbReference>
<protein>
    <recommendedName>
        <fullName evidence="6">Ribosomal RNA small subunit methyltransferase D</fullName>
    </recommendedName>
</protein>
<dbReference type="Pfam" id="PF03602">
    <property type="entry name" value="Cons_hypoth95"/>
    <property type="match status" value="1"/>
</dbReference>
<organism evidence="4 5">
    <name type="scientific">Achromobacter ruhlandii</name>
    <dbReference type="NCBI Taxonomy" id="72557"/>
    <lineage>
        <taxon>Bacteria</taxon>
        <taxon>Pseudomonadati</taxon>
        <taxon>Pseudomonadota</taxon>
        <taxon>Betaproteobacteria</taxon>
        <taxon>Burkholderiales</taxon>
        <taxon>Alcaligenaceae</taxon>
        <taxon>Achromobacter</taxon>
    </lineage>
</organism>
<dbReference type="InterPro" id="IPR004398">
    <property type="entry name" value="RNA_MeTrfase_RsmD"/>
</dbReference>
<dbReference type="NCBIfam" id="TIGR00095">
    <property type="entry name" value="16S rRNA (guanine(966)-N(2))-methyltransferase RsmD"/>
    <property type="match status" value="1"/>
</dbReference>
<evidence type="ECO:0000256" key="3">
    <source>
        <dbReference type="SAM" id="MobiDB-lite"/>
    </source>
</evidence>
<comment type="caution">
    <text evidence="4">The sequence shown here is derived from an EMBL/GenBank/DDBJ whole genome shotgun (WGS) entry which is preliminary data.</text>
</comment>
<evidence type="ECO:0008006" key="6">
    <source>
        <dbReference type="Google" id="ProtNLM"/>
    </source>
</evidence>
<dbReference type="Gene3D" id="3.40.50.150">
    <property type="entry name" value="Vaccinia Virus protein VP39"/>
    <property type="match status" value="1"/>
</dbReference>
<keyword evidence="1" id="KW-0489">Methyltransferase</keyword>
<dbReference type="CDD" id="cd02440">
    <property type="entry name" value="AdoMet_MTases"/>
    <property type="match status" value="1"/>
</dbReference>
<reference evidence="4 5" key="1">
    <citation type="submission" date="2020-04" db="EMBL/GenBank/DDBJ databases">
        <authorList>
            <person name="De Canck E."/>
        </authorList>
    </citation>
    <scope>NUCLEOTIDE SEQUENCE [LARGE SCALE GENOMIC DNA]</scope>
    <source>
        <strain evidence="4 5">LMG 7053</strain>
    </source>
</reference>
<accession>A0ABM8LYU7</accession>
<dbReference type="InterPro" id="IPR002052">
    <property type="entry name" value="DNA_methylase_N6_adenine_CS"/>
</dbReference>
<proteinExistence type="predicted"/>
<dbReference type="SUPFAM" id="SSF53335">
    <property type="entry name" value="S-adenosyl-L-methionine-dependent methyltransferases"/>
    <property type="match status" value="1"/>
</dbReference>
<evidence type="ECO:0000256" key="1">
    <source>
        <dbReference type="ARBA" id="ARBA00022603"/>
    </source>
</evidence>
<dbReference type="Proteomes" id="UP000494161">
    <property type="component" value="Unassembled WGS sequence"/>
</dbReference>
<dbReference type="PANTHER" id="PTHR43542">
    <property type="entry name" value="METHYLTRANSFERASE"/>
    <property type="match status" value="1"/>
</dbReference>
<name>A0ABM8LYU7_9BURK</name>
<dbReference type="InterPro" id="IPR029063">
    <property type="entry name" value="SAM-dependent_MTases_sf"/>
</dbReference>